<evidence type="ECO:0000256" key="1">
    <source>
        <dbReference type="ARBA" id="ARBA00023242"/>
    </source>
</evidence>
<dbReference type="SUPFAM" id="SSF57701">
    <property type="entry name" value="Zn2/Cys6 DNA-binding domain"/>
    <property type="match status" value="1"/>
</dbReference>
<dbReference type="SMART" id="SM00066">
    <property type="entry name" value="GAL4"/>
    <property type="match status" value="1"/>
</dbReference>
<feature type="region of interest" description="Disordered" evidence="2">
    <location>
        <begin position="84"/>
        <end position="104"/>
    </location>
</feature>
<evidence type="ECO:0000259" key="3">
    <source>
        <dbReference type="PROSITE" id="PS50048"/>
    </source>
</evidence>
<accession>S3D9W3</accession>
<dbReference type="OMA" id="CHRLRIG"/>
<dbReference type="CDD" id="cd00067">
    <property type="entry name" value="GAL4"/>
    <property type="match status" value="1"/>
</dbReference>
<evidence type="ECO:0000256" key="2">
    <source>
        <dbReference type="SAM" id="MobiDB-lite"/>
    </source>
</evidence>
<evidence type="ECO:0000313" key="4">
    <source>
        <dbReference type="EMBL" id="EPE28761.1"/>
    </source>
</evidence>
<proteinExistence type="predicted"/>
<dbReference type="PROSITE" id="PS00463">
    <property type="entry name" value="ZN2_CY6_FUNGAL_1"/>
    <property type="match status" value="1"/>
</dbReference>
<dbReference type="InterPro" id="IPR001138">
    <property type="entry name" value="Zn2Cys6_DnaBD"/>
</dbReference>
<feature type="domain" description="Zn(2)-C6 fungal-type" evidence="3">
    <location>
        <begin position="10"/>
        <end position="42"/>
    </location>
</feature>
<dbReference type="OrthoDB" id="4330117at2759"/>
<name>S3D9W3_GLAL2</name>
<dbReference type="Proteomes" id="UP000016922">
    <property type="component" value="Unassembled WGS sequence"/>
</dbReference>
<organism evidence="4 5">
    <name type="scientific">Glarea lozoyensis (strain ATCC 20868 / MF5171)</name>
    <dbReference type="NCBI Taxonomy" id="1116229"/>
    <lineage>
        <taxon>Eukaryota</taxon>
        <taxon>Fungi</taxon>
        <taxon>Dikarya</taxon>
        <taxon>Ascomycota</taxon>
        <taxon>Pezizomycotina</taxon>
        <taxon>Leotiomycetes</taxon>
        <taxon>Helotiales</taxon>
        <taxon>Helotiaceae</taxon>
        <taxon>Glarea</taxon>
    </lineage>
</organism>
<reference evidence="4 5" key="1">
    <citation type="journal article" date="2013" name="BMC Genomics">
        <title>Genomics-driven discovery of the pneumocandin biosynthetic gene cluster in the fungus Glarea lozoyensis.</title>
        <authorList>
            <person name="Chen L."/>
            <person name="Yue Q."/>
            <person name="Zhang X."/>
            <person name="Xiang M."/>
            <person name="Wang C."/>
            <person name="Li S."/>
            <person name="Che Y."/>
            <person name="Ortiz-Lopez F.J."/>
            <person name="Bills G.F."/>
            <person name="Liu X."/>
            <person name="An Z."/>
        </authorList>
    </citation>
    <scope>NUCLEOTIDE SEQUENCE [LARGE SCALE GENOMIC DNA]</scope>
    <source>
        <strain evidence="5">ATCC 20868 / MF5171</strain>
    </source>
</reference>
<dbReference type="AlphaFoldDB" id="S3D9W3"/>
<gene>
    <name evidence="4" type="ORF">GLAREA_09882</name>
</gene>
<sequence length="484" mass="53336">MADEIRLRAACDRCHSQKLRCPKKSGEAICDRCLRAGASCMFSPFRQKKPVFVSGKDHTAVDTSDRFAAPIEEGFIDVNDRLRSSKRKRTSNSTQNADSVDTDTSDLATKTAFEIGPITGNELLLWGAGTTDIITEQDPNTCFLRSDQGFGNQSPGLYLNFDEAILESPPWYNPKDMISPRFMSSESPMLRELTPLSFKAGTDESMSIPPLSGSLEFPRPCELMAQCQMMQTPSNLVRQLSELSIELYDCSMKVPPQAIHSKVALSPEAIKRFSSFSLEEVVCLTQKAINLYPHFLIALFGACTKSAGCAMDMSINKPSDSSVADSNEDQASAIHNTVVDHSAILLVLSCHLRLVSIWEQLLLHMSATLKQPSGNCFHALYNTANCAPPNFKLGSYVPPTSITVSMHMLLYSTHFKQLYNFADELSTNLQFDCNESIAQSFYSGTGAMSFKAVADVKERTRGISTDLKRLVGVLQESGLVHELS</sequence>
<dbReference type="KEGG" id="glz:GLAREA_09882"/>
<dbReference type="Gene3D" id="4.10.240.10">
    <property type="entry name" value="Zn(2)-C6 fungal-type DNA-binding domain"/>
    <property type="match status" value="1"/>
</dbReference>
<protein>
    <submittedName>
        <fullName evidence="4">Zn2/Cys6 DNA-binding protein</fullName>
    </submittedName>
</protein>
<keyword evidence="4" id="KW-0238">DNA-binding</keyword>
<dbReference type="EMBL" id="KE145368">
    <property type="protein sequence ID" value="EPE28761.1"/>
    <property type="molecule type" value="Genomic_DNA"/>
</dbReference>
<dbReference type="RefSeq" id="XP_008084669.1">
    <property type="nucleotide sequence ID" value="XM_008086478.1"/>
</dbReference>
<dbReference type="eggNOG" id="ENOG502STRK">
    <property type="taxonomic scope" value="Eukaryota"/>
</dbReference>
<dbReference type="HOGENOM" id="CLU_616912_0_0_1"/>
<keyword evidence="1" id="KW-0539">Nucleus</keyword>
<dbReference type="GO" id="GO:0000981">
    <property type="term" value="F:DNA-binding transcription factor activity, RNA polymerase II-specific"/>
    <property type="evidence" value="ECO:0007669"/>
    <property type="project" value="InterPro"/>
</dbReference>
<dbReference type="GO" id="GO:0008270">
    <property type="term" value="F:zinc ion binding"/>
    <property type="evidence" value="ECO:0007669"/>
    <property type="project" value="InterPro"/>
</dbReference>
<dbReference type="GO" id="GO:0003677">
    <property type="term" value="F:DNA binding"/>
    <property type="evidence" value="ECO:0007669"/>
    <property type="project" value="UniProtKB-KW"/>
</dbReference>
<dbReference type="GeneID" id="19468929"/>
<dbReference type="Pfam" id="PF00172">
    <property type="entry name" value="Zn_clus"/>
    <property type="match status" value="1"/>
</dbReference>
<evidence type="ECO:0000313" key="5">
    <source>
        <dbReference type="Proteomes" id="UP000016922"/>
    </source>
</evidence>
<keyword evidence="5" id="KW-1185">Reference proteome</keyword>
<dbReference type="InterPro" id="IPR036864">
    <property type="entry name" value="Zn2-C6_fun-type_DNA-bd_sf"/>
</dbReference>
<dbReference type="PROSITE" id="PS50048">
    <property type="entry name" value="ZN2_CY6_FUNGAL_2"/>
    <property type="match status" value="1"/>
</dbReference>